<keyword evidence="2" id="KW-1185">Reference proteome</keyword>
<dbReference type="AlphaFoldDB" id="A0A4C1WSS3"/>
<name>A0A4C1WSS3_EUMVA</name>
<dbReference type="Proteomes" id="UP000299102">
    <property type="component" value="Unassembled WGS sequence"/>
</dbReference>
<gene>
    <name evidence="1" type="ORF">EVAR_36906_1</name>
</gene>
<proteinExistence type="predicted"/>
<evidence type="ECO:0000313" key="1">
    <source>
        <dbReference type="EMBL" id="GBP54023.1"/>
    </source>
</evidence>
<organism evidence="1 2">
    <name type="scientific">Eumeta variegata</name>
    <name type="common">Bagworm moth</name>
    <name type="synonym">Eumeta japonica</name>
    <dbReference type="NCBI Taxonomy" id="151549"/>
    <lineage>
        <taxon>Eukaryota</taxon>
        <taxon>Metazoa</taxon>
        <taxon>Ecdysozoa</taxon>
        <taxon>Arthropoda</taxon>
        <taxon>Hexapoda</taxon>
        <taxon>Insecta</taxon>
        <taxon>Pterygota</taxon>
        <taxon>Neoptera</taxon>
        <taxon>Endopterygota</taxon>
        <taxon>Lepidoptera</taxon>
        <taxon>Glossata</taxon>
        <taxon>Ditrysia</taxon>
        <taxon>Tineoidea</taxon>
        <taxon>Psychidae</taxon>
        <taxon>Oiketicinae</taxon>
        <taxon>Eumeta</taxon>
    </lineage>
</organism>
<protein>
    <submittedName>
        <fullName evidence="1">Uncharacterized protein</fullName>
    </submittedName>
</protein>
<comment type="caution">
    <text evidence="1">The sequence shown here is derived from an EMBL/GenBank/DDBJ whole genome shotgun (WGS) entry which is preliminary data.</text>
</comment>
<evidence type="ECO:0000313" key="2">
    <source>
        <dbReference type="Proteomes" id="UP000299102"/>
    </source>
</evidence>
<sequence length="163" mass="18159">MFEKSKFFGIEVDSGTEVKIENKTAMASYEGDRDMHGRCEWDTCASVSAPHTALRRRSWSSIGHCIEHREKERNKKPQTMAAAAGGGWRIAAGGRRPATGALHCAGTHPRFSPRDRHRKRNLNVAAGSHFEKVPGKTMSHRTREARRMLASPPTMIGLSRAQH</sequence>
<dbReference type="EMBL" id="BGZK01000637">
    <property type="protein sequence ID" value="GBP54023.1"/>
    <property type="molecule type" value="Genomic_DNA"/>
</dbReference>
<accession>A0A4C1WSS3</accession>
<reference evidence="1 2" key="1">
    <citation type="journal article" date="2019" name="Commun. Biol.">
        <title>The bagworm genome reveals a unique fibroin gene that provides high tensile strength.</title>
        <authorList>
            <person name="Kono N."/>
            <person name="Nakamura H."/>
            <person name="Ohtoshi R."/>
            <person name="Tomita M."/>
            <person name="Numata K."/>
            <person name="Arakawa K."/>
        </authorList>
    </citation>
    <scope>NUCLEOTIDE SEQUENCE [LARGE SCALE GENOMIC DNA]</scope>
</reference>